<dbReference type="Gene3D" id="3.30.1050.10">
    <property type="entry name" value="SCP2 sterol-binding domain"/>
    <property type="match status" value="1"/>
</dbReference>
<dbReference type="EMBL" id="CP022111">
    <property type="protein sequence ID" value="ASG22185.1"/>
    <property type="molecule type" value="Genomic_DNA"/>
</dbReference>
<dbReference type="InterPro" id="IPR003033">
    <property type="entry name" value="SCP2_sterol-bd_dom"/>
</dbReference>
<dbReference type="Pfam" id="PF02036">
    <property type="entry name" value="SCP2"/>
    <property type="match status" value="1"/>
</dbReference>
<evidence type="ECO:0000313" key="2">
    <source>
        <dbReference type="EMBL" id="ASG22185.1"/>
    </source>
</evidence>
<dbReference type="AlphaFoldDB" id="A0A248JU05"/>
<gene>
    <name evidence="2" type="ORF">Y958_14550</name>
</gene>
<keyword evidence="3" id="KW-1185">Reference proteome</keyword>
<feature type="domain" description="SCP2" evidence="1">
    <location>
        <begin position="20"/>
        <end position="94"/>
    </location>
</feature>
<sequence>MVSVEDFIESVVGKLKTAIAAKPAPAKSLKIKIKDVGVVLANAATVEAQEGAADTVITVSRSDFENLASGKLNPQMAYLQGKIKIEGDPAAALQWLPFIQGKVS</sequence>
<dbReference type="KEGG" id="nao:Y958_14550"/>
<accession>A0A248JU05</accession>
<dbReference type="InterPro" id="IPR036527">
    <property type="entry name" value="SCP2_sterol-bd_dom_sf"/>
</dbReference>
<dbReference type="SUPFAM" id="SSF55718">
    <property type="entry name" value="SCP-like"/>
    <property type="match status" value="1"/>
</dbReference>
<dbReference type="PANTHER" id="PTHR10094:SF25">
    <property type="entry name" value="SCP2 STEROL-BINDING DOMAIN-CONTAINING PROTEIN 1"/>
    <property type="match status" value="1"/>
</dbReference>
<dbReference type="PANTHER" id="PTHR10094">
    <property type="entry name" value="STEROL CARRIER PROTEIN 2 SCP-2 FAMILY PROTEIN"/>
    <property type="match status" value="1"/>
</dbReference>
<evidence type="ECO:0000313" key="3">
    <source>
        <dbReference type="Proteomes" id="UP000197153"/>
    </source>
</evidence>
<reference evidence="2 3" key="1">
    <citation type="submission" date="2017-06" db="EMBL/GenBank/DDBJ databases">
        <title>Complete genome sequence of Nitrospirillum amazonense strain CBAmC, an endophytic nitrogen-fixing and plant growth-promoting bacterium, isolated from sugarcane.</title>
        <authorList>
            <person name="Schwab S."/>
            <person name="dos Santos Teixeira K.R."/>
            <person name="Simoes Araujo J.L."/>
            <person name="Soares Vidal M."/>
            <person name="Borges de Freitas H.R."/>
            <person name="Rivello Crivelaro A.L."/>
            <person name="Bueno de Camargo Nunes A."/>
            <person name="dos Santos C.M."/>
            <person name="Palmeira da Silva Rosa D."/>
            <person name="da Silva Padilha D."/>
            <person name="da Silva E."/>
            <person name="Araujo Terra L."/>
            <person name="Soares Mendes V."/>
            <person name="Farinelli L."/>
            <person name="Magalhaes Cruz L."/>
            <person name="Baldani J.I."/>
        </authorList>
    </citation>
    <scope>NUCLEOTIDE SEQUENCE [LARGE SCALE GENOMIC DNA]</scope>
    <source>
        <strain evidence="2 3">CBAmC</strain>
    </source>
</reference>
<protein>
    <submittedName>
        <fullName evidence="2">Sterol-binding protein</fullName>
    </submittedName>
</protein>
<proteinExistence type="predicted"/>
<dbReference type="GO" id="GO:0005829">
    <property type="term" value="C:cytosol"/>
    <property type="evidence" value="ECO:0007669"/>
    <property type="project" value="TreeGrafter"/>
</dbReference>
<dbReference type="RefSeq" id="WP_004273068.1">
    <property type="nucleotide sequence ID" value="NZ_CP022111.1"/>
</dbReference>
<name>A0A248JU05_9PROT</name>
<evidence type="ECO:0000259" key="1">
    <source>
        <dbReference type="Pfam" id="PF02036"/>
    </source>
</evidence>
<organism evidence="2 3">
    <name type="scientific">Nitrospirillum viridazoti CBAmc</name>
    <dbReference type="NCBI Taxonomy" id="1441467"/>
    <lineage>
        <taxon>Bacteria</taxon>
        <taxon>Pseudomonadati</taxon>
        <taxon>Pseudomonadota</taxon>
        <taxon>Alphaproteobacteria</taxon>
        <taxon>Rhodospirillales</taxon>
        <taxon>Azospirillaceae</taxon>
        <taxon>Nitrospirillum</taxon>
        <taxon>Nitrospirillum viridazoti</taxon>
    </lineage>
</organism>
<dbReference type="Proteomes" id="UP000197153">
    <property type="component" value="Chromosome 2"/>
</dbReference>